<reference evidence="1" key="2">
    <citation type="submission" date="2020-11" db="EMBL/GenBank/DDBJ databases">
        <authorList>
            <person name="McCartney M.A."/>
            <person name="Auch B."/>
            <person name="Kono T."/>
            <person name="Mallez S."/>
            <person name="Becker A."/>
            <person name="Gohl D.M."/>
            <person name="Silverstein K.A.T."/>
            <person name="Koren S."/>
            <person name="Bechman K.B."/>
            <person name="Herman A."/>
            <person name="Abrahante J.E."/>
            <person name="Garbe J."/>
        </authorList>
    </citation>
    <scope>NUCLEOTIDE SEQUENCE</scope>
    <source>
        <strain evidence="1">Duluth1</strain>
        <tissue evidence="1">Whole animal</tissue>
    </source>
</reference>
<accession>A0A9D4CTH9</accession>
<gene>
    <name evidence="1" type="ORF">DPMN_056474</name>
</gene>
<name>A0A9D4CTH9_DREPO</name>
<organism evidence="1 2">
    <name type="scientific">Dreissena polymorpha</name>
    <name type="common">Zebra mussel</name>
    <name type="synonym">Mytilus polymorpha</name>
    <dbReference type="NCBI Taxonomy" id="45954"/>
    <lineage>
        <taxon>Eukaryota</taxon>
        <taxon>Metazoa</taxon>
        <taxon>Spiralia</taxon>
        <taxon>Lophotrochozoa</taxon>
        <taxon>Mollusca</taxon>
        <taxon>Bivalvia</taxon>
        <taxon>Autobranchia</taxon>
        <taxon>Heteroconchia</taxon>
        <taxon>Euheterodonta</taxon>
        <taxon>Imparidentia</taxon>
        <taxon>Neoheterodontei</taxon>
        <taxon>Myida</taxon>
        <taxon>Dreissenoidea</taxon>
        <taxon>Dreissenidae</taxon>
        <taxon>Dreissena</taxon>
    </lineage>
</organism>
<reference evidence="1" key="1">
    <citation type="journal article" date="2019" name="bioRxiv">
        <title>The Genome of the Zebra Mussel, Dreissena polymorpha: A Resource for Invasive Species Research.</title>
        <authorList>
            <person name="McCartney M.A."/>
            <person name="Auch B."/>
            <person name="Kono T."/>
            <person name="Mallez S."/>
            <person name="Zhang Y."/>
            <person name="Obille A."/>
            <person name="Becker A."/>
            <person name="Abrahante J.E."/>
            <person name="Garbe J."/>
            <person name="Badalamenti J.P."/>
            <person name="Herman A."/>
            <person name="Mangelson H."/>
            <person name="Liachko I."/>
            <person name="Sullivan S."/>
            <person name="Sone E.D."/>
            <person name="Koren S."/>
            <person name="Silverstein K.A.T."/>
            <person name="Beckman K.B."/>
            <person name="Gohl D.M."/>
        </authorList>
    </citation>
    <scope>NUCLEOTIDE SEQUENCE</scope>
    <source>
        <strain evidence="1">Duluth1</strain>
        <tissue evidence="1">Whole animal</tissue>
    </source>
</reference>
<evidence type="ECO:0000313" key="2">
    <source>
        <dbReference type="Proteomes" id="UP000828390"/>
    </source>
</evidence>
<dbReference type="AlphaFoldDB" id="A0A9D4CTH9"/>
<comment type="caution">
    <text evidence="1">The sequence shown here is derived from an EMBL/GenBank/DDBJ whole genome shotgun (WGS) entry which is preliminary data.</text>
</comment>
<proteinExistence type="predicted"/>
<dbReference type="EMBL" id="JAIWYP010000012">
    <property type="protein sequence ID" value="KAH3730484.1"/>
    <property type="molecule type" value="Genomic_DNA"/>
</dbReference>
<sequence>MGLNIALQRARVHMSQRKKQGFTCCSARNLGSSVFIHGADGSCENVINRVAGSRGVVLSGSVHGLDSLGHLEQSVEQHEHGLFYNINIGGNKRPHICITFDRGMFRDYCA</sequence>
<protein>
    <submittedName>
        <fullName evidence="1">Uncharacterized protein</fullName>
    </submittedName>
</protein>
<evidence type="ECO:0000313" key="1">
    <source>
        <dbReference type="EMBL" id="KAH3730484.1"/>
    </source>
</evidence>
<keyword evidence="2" id="KW-1185">Reference proteome</keyword>
<dbReference type="Proteomes" id="UP000828390">
    <property type="component" value="Unassembled WGS sequence"/>
</dbReference>